<comment type="caution">
    <text evidence="5">The sequence shown here is derived from an EMBL/GenBank/DDBJ whole genome shotgun (WGS) entry which is preliminary data.</text>
</comment>
<organism evidence="5 6">
    <name type="scientific">Psophocarpus tetragonolobus</name>
    <name type="common">Winged bean</name>
    <name type="synonym">Dolichos tetragonolobus</name>
    <dbReference type="NCBI Taxonomy" id="3891"/>
    <lineage>
        <taxon>Eukaryota</taxon>
        <taxon>Viridiplantae</taxon>
        <taxon>Streptophyta</taxon>
        <taxon>Embryophyta</taxon>
        <taxon>Tracheophyta</taxon>
        <taxon>Spermatophyta</taxon>
        <taxon>Magnoliopsida</taxon>
        <taxon>eudicotyledons</taxon>
        <taxon>Gunneridae</taxon>
        <taxon>Pentapetalae</taxon>
        <taxon>rosids</taxon>
        <taxon>fabids</taxon>
        <taxon>Fabales</taxon>
        <taxon>Fabaceae</taxon>
        <taxon>Papilionoideae</taxon>
        <taxon>50 kb inversion clade</taxon>
        <taxon>NPAAA clade</taxon>
        <taxon>indigoferoid/millettioid clade</taxon>
        <taxon>Phaseoleae</taxon>
        <taxon>Psophocarpus</taxon>
    </lineage>
</organism>
<sequence length="146" mass="16540">MTDKTNVVREAANYVKQLEERVKELENKKKSIIVVKKTVVSINDEASGDACVEELPEVKVTVLDKDVLIGIHCEKQNQSLLKIFSCLHNLHLSITRTSMLAFGTSTLQITIIAQMDDQYNMTIDDIVQALLRQYCLLSLKSQDMQK</sequence>
<name>A0AAN9SE38_PSOTE</name>
<dbReference type="GO" id="GO:0080090">
    <property type="term" value="P:regulation of primary metabolic process"/>
    <property type="evidence" value="ECO:0007669"/>
    <property type="project" value="UniProtKB-ARBA"/>
</dbReference>
<keyword evidence="6" id="KW-1185">Reference proteome</keyword>
<evidence type="ECO:0000256" key="1">
    <source>
        <dbReference type="ARBA" id="ARBA00004123"/>
    </source>
</evidence>
<comment type="subcellular location">
    <subcellularLocation>
        <location evidence="1">Nucleus</location>
    </subcellularLocation>
</comment>
<evidence type="ECO:0000313" key="6">
    <source>
        <dbReference type="Proteomes" id="UP001386955"/>
    </source>
</evidence>
<dbReference type="PANTHER" id="PTHR45959:SF2">
    <property type="entry name" value="BHLH TRANSCRIPTION FACTOR"/>
    <property type="match status" value="1"/>
</dbReference>
<accession>A0AAN9SE38</accession>
<evidence type="ECO:0000313" key="5">
    <source>
        <dbReference type="EMBL" id="KAK7394621.1"/>
    </source>
</evidence>
<protein>
    <recommendedName>
        <fullName evidence="4">Plant bHLH transcription factor ACT-like domain-containing protein</fullName>
    </recommendedName>
</protein>
<gene>
    <name evidence="5" type="ORF">VNO78_15154</name>
</gene>
<reference evidence="5 6" key="1">
    <citation type="submission" date="2024-01" db="EMBL/GenBank/DDBJ databases">
        <title>The genomes of 5 underutilized Papilionoideae crops provide insights into root nodulation and disease resistanc.</title>
        <authorList>
            <person name="Jiang F."/>
        </authorList>
    </citation>
    <scope>NUCLEOTIDE SEQUENCE [LARGE SCALE GENOMIC DNA]</scope>
    <source>
        <strain evidence="5">DUOXIRENSHENG_FW03</strain>
        <tissue evidence="5">Leaves</tissue>
    </source>
</reference>
<keyword evidence="3" id="KW-0175">Coiled coil</keyword>
<proteinExistence type="predicted"/>
<dbReference type="InterPro" id="IPR054502">
    <property type="entry name" value="bHLH-TF_ACT-like_plant"/>
</dbReference>
<dbReference type="Proteomes" id="UP001386955">
    <property type="component" value="Unassembled WGS sequence"/>
</dbReference>
<dbReference type="GO" id="GO:0005634">
    <property type="term" value="C:nucleus"/>
    <property type="evidence" value="ECO:0007669"/>
    <property type="project" value="UniProtKB-SubCell"/>
</dbReference>
<dbReference type="EMBL" id="JAYMYS010000004">
    <property type="protein sequence ID" value="KAK7394621.1"/>
    <property type="molecule type" value="Genomic_DNA"/>
</dbReference>
<keyword evidence="2" id="KW-0539">Nucleus</keyword>
<feature type="domain" description="Plant bHLH transcription factor ACT-like" evidence="4">
    <location>
        <begin position="57"/>
        <end position="132"/>
    </location>
</feature>
<evidence type="ECO:0000256" key="2">
    <source>
        <dbReference type="ARBA" id="ARBA00023242"/>
    </source>
</evidence>
<dbReference type="PANTHER" id="PTHR45959">
    <property type="entry name" value="BHLH TRANSCRIPTION FACTOR"/>
    <property type="match status" value="1"/>
</dbReference>
<dbReference type="Pfam" id="PF22754">
    <property type="entry name" value="bHLH-TF_ACT-like_plant"/>
    <property type="match status" value="1"/>
</dbReference>
<dbReference type="AlphaFoldDB" id="A0AAN9SE38"/>
<evidence type="ECO:0000259" key="4">
    <source>
        <dbReference type="Pfam" id="PF22754"/>
    </source>
</evidence>
<evidence type="ECO:0000256" key="3">
    <source>
        <dbReference type="SAM" id="Coils"/>
    </source>
</evidence>
<feature type="coiled-coil region" evidence="3">
    <location>
        <begin position="8"/>
        <end position="35"/>
    </location>
</feature>
<dbReference type="InterPro" id="IPR052610">
    <property type="entry name" value="bHLH_transcription_regulator"/>
</dbReference>